<evidence type="ECO:0000313" key="3">
    <source>
        <dbReference type="EMBL" id="MBM6738566.1"/>
    </source>
</evidence>
<dbReference type="Gene3D" id="3.30.70.940">
    <property type="entry name" value="NusG, N-terminal domain"/>
    <property type="match status" value="1"/>
</dbReference>
<dbReference type="EMBL" id="JACLYY010000010">
    <property type="protein sequence ID" value="MBM6738566.1"/>
    <property type="molecule type" value="Genomic_DNA"/>
</dbReference>
<dbReference type="Proteomes" id="UP000716906">
    <property type="component" value="Unassembled WGS sequence"/>
</dbReference>
<name>A0ABS2EAA9_9FIRM</name>
<evidence type="ECO:0000256" key="1">
    <source>
        <dbReference type="ARBA" id="ARBA00023163"/>
    </source>
</evidence>
<comment type="caution">
    <text evidence="3">The sequence shown here is derived from an EMBL/GenBank/DDBJ whole genome shotgun (WGS) entry which is preliminary data.</text>
</comment>
<evidence type="ECO:0000259" key="2">
    <source>
        <dbReference type="Pfam" id="PF02357"/>
    </source>
</evidence>
<proteinExistence type="predicted"/>
<accession>A0ABS2EAA9</accession>
<organism evidence="3 4">
    <name type="scientific">Faecalicatena fissicatena</name>
    <dbReference type="NCBI Taxonomy" id="290055"/>
    <lineage>
        <taxon>Bacteria</taxon>
        <taxon>Bacillati</taxon>
        <taxon>Bacillota</taxon>
        <taxon>Clostridia</taxon>
        <taxon>Lachnospirales</taxon>
        <taxon>Lachnospiraceae</taxon>
        <taxon>Faecalicatena</taxon>
    </lineage>
</organism>
<keyword evidence="1" id="KW-0804">Transcription</keyword>
<dbReference type="SUPFAM" id="SSF82679">
    <property type="entry name" value="N-utilization substance G protein NusG, N-terminal domain"/>
    <property type="match status" value="1"/>
</dbReference>
<protein>
    <recommendedName>
        <fullName evidence="2">NusG-like N-terminal domain-containing protein</fullName>
    </recommendedName>
</protein>
<dbReference type="InterPro" id="IPR036735">
    <property type="entry name" value="NGN_dom_sf"/>
</dbReference>
<dbReference type="Pfam" id="PF02357">
    <property type="entry name" value="NusG"/>
    <property type="match status" value="1"/>
</dbReference>
<gene>
    <name evidence="3" type="ORF">H7U36_10720</name>
</gene>
<sequence length="175" mass="20709">MWYVIQTTTGSEEALVCMIKEMISEDFYRECFYIKRECARKEGDGWQIHLAAMFPGYLFVDTDKPKEMYMELKGVPKLTKLLKEEGETFLAVSEEEQRFLEEIQDRQHVVRRSLVQLDADRKIISADGPVGLYLSHIVRQRIRKRYVLIERELLGEKRNILFGIRLEEDKLVDDD</sequence>
<feature type="domain" description="NusG-like N-terminal" evidence="2">
    <location>
        <begin position="2"/>
        <end position="97"/>
    </location>
</feature>
<dbReference type="RefSeq" id="WP_205156133.1">
    <property type="nucleotide sequence ID" value="NZ_JACLYY010000010.1"/>
</dbReference>
<reference evidence="3 4" key="1">
    <citation type="journal article" date="2021" name="Sci. Rep.">
        <title>The distribution of antibiotic resistance genes in chicken gut microbiota commensals.</title>
        <authorList>
            <person name="Juricova H."/>
            <person name="Matiasovicova J."/>
            <person name="Kubasova T."/>
            <person name="Cejkova D."/>
            <person name="Rychlik I."/>
        </authorList>
    </citation>
    <scope>NUCLEOTIDE SEQUENCE [LARGE SCALE GENOMIC DNA]</scope>
    <source>
        <strain evidence="3 4">An773</strain>
    </source>
</reference>
<keyword evidence="4" id="KW-1185">Reference proteome</keyword>
<dbReference type="InterPro" id="IPR006645">
    <property type="entry name" value="NGN-like_dom"/>
</dbReference>
<evidence type="ECO:0000313" key="4">
    <source>
        <dbReference type="Proteomes" id="UP000716906"/>
    </source>
</evidence>